<dbReference type="SMART" id="SM01043">
    <property type="entry name" value="BTAD"/>
    <property type="match status" value="1"/>
</dbReference>
<dbReference type="InterPro" id="IPR036388">
    <property type="entry name" value="WH-like_DNA-bd_sf"/>
</dbReference>
<evidence type="ECO:0000259" key="6">
    <source>
        <dbReference type="PROSITE" id="PS51123"/>
    </source>
</evidence>
<feature type="compositionally biased region" description="Low complexity" evidence="4">
    <location>
        <begin position="363"/>
        <end position="391"/>
    </location>
</feature>
<dbReference type="PRINTS" id="PR01021">
    <property type="entry name" value="OMPADOMAIN"/>
</dbReference>
<feature type="transmembrane region" description="Helical" evidence="5">
    <location>
        <begin position="66"/>
        <end position="90"/>
    </location>
</feature>
<feature type="region of interest" description="Disordered" evidence="4">
    <location>
        <begin position="146"/>
        <end position="199"/>
    </location>
</feature>
<sequence>MVSSPSPRRWRRRIGRVLRGIGSALVLGAVTVGVPYLFVALAGSPIPERIPDWDEILSTLSRRDDGTLFLGFLTYVAWGFWLIWIALLVLETGARLRDRPAPHIPGLDGPQRLAALLVTTLGVAVIGTTAAVSRASTLPSVPHNVAAAAPPPYTQSPSATTDSDSAVGGQYDSPSTLTSRVGSLNRDAAPGQSATRPQRHQVTVRFGFGSAQLSTPVKEALARTTRDIGTDADPAQPISIVGHTDAHGPADYNQRLSIQRARTVREALGELAAHGFRFEVSGKGERTPIAVETHADGSDDPSGRARNRRVEITYTLKTRHAPPASPTARPPHEQGDGNSGSPPPSPPANQTAPSQPTPPPTPSETATTSGIPSESATSQDSSPTSPPASTDHPFTVDLPSGAIVGLSFAAGVGTALVVTRLHRRRRHRTPATGPDLARHEPPPSPTIRRLRRVDLGREAHSSDPEQPPDEPSRLHLFPLPSSGRIVLGVRDHQEITVPIGGFLVGLKGPGGIAVARALLLTFLMHAGDHDVEIIIPRSDATQVLALNPDQVDELTQYARALRVTADLNAALRLLASERIHRARLLDTAPDSHDLAAVRQADPTEPLPRLVLMATSAPEQQRRLEAVTVAASDYDIAIITLGEHPVGPTVHLDDAAQVTSWTGAGSDIWDGLRLFHIEQQDADQVIELIRSAHGAPEPESEPQPAAQTKTAVRSPVSMTRSAPLVPQARGDRPVYLQVLGHPTVRVDGQILETGIRGKGRELLTHLAVHAEGASRDAIVAALWPDVDHKLAVMRFHALLHETRQTLKRATGRIDESFIARTADRYGIDPELISVDLWRFHTALHEASQAERDQDQAVLLQEAADTYQGHLAAEASFEQAYEWIEPERETLRRQAVEALIHLAILYERHEPERALTVLERARSLDRYAEEIYQHIMTLQAKLGRSDAVRRTYRLLETSLEDLAVDPSEETQQLLWRLLHPRGSSQMGQR</sequence>
<feature type="transmembrane region" description="Helical" evidence="5">
    <location>
        <begin position="113"/>
        <end position="132"/>
    </location>
</feature>
<keyword evidence="7" id="KW-0238">DNA-binding</keyword>
<dbReference type="InterPro" id="IPR051677">
    <property type="entry name" value="AfsR-DnrI-RedD_regulator"/>
</dbReference>
<feature type="transmembrane region" description="Helical" evidence="5">
    <location>
        <begin position="21"/>
        <end position="46"/>
    </location>
</feature>
<dbReference type="PROSITE" id="PS51123">
    <property type="entry name" value="OMPA_2"/>
    <property type="match status" value="1"/>
</dbReference>
<dbReference type="GO" id="GO:0016020">
    <property type="term" value="C:membrane"/>
    <property type="evidence" value="ECO:0007669"/>
    <property type="project" value="UniProtKB-SubCell"/>
</dbReference>
<dbReference type="GO" id="GO:0003677">
    <property type="term" value="F:DNA binding"/>
    <property type="evidence" value="ECO:0007669"/>
    <property type="project" value="UniProtKB-KW"/>
</dbReference>
<dbReference type="SUPFAM" id="SSF103088">
    <property type="entry name" value="OmpA-like"/>
    <property type="match status" value="1"/>
</dbReference>
<dbReference type="Gene3D" id="3.30.1330.60">
    <property type="entry name" value="OmpA-like domain"/>
    <property type="match status" value="1"/>
</dbReference>
<comment type="caution">
    <text evidence="7">The sequence shown here is derived from an EMBL/GenBank/DDBJ whole genome shotgun (WGS) entry which is preliminary data.</text>
</comment>
<keyword evidence="5" id="KW-1133">Transmembrane helix</keyword>
<evidence type="ECO:0000256" key="3">
    <source>
        <dbReference type="PROSITE-ProRule" id="PRU00473"/>
    </source>
</evidence>
<evidence type="ECO:0000313" key="8">
    <source>
        <dbReference type="Proteomes" id="UP000274601"/>
    </source>
</evidence>
<keyword evidence="8" id="KW-1185">Reference proteome</keyword>
<dbReference type="InterPro" id="IPR011990">
    <property type="entry name" value="TPR-like_helical_dom_sf"/>
</dbReference>
<dbReference type="Gene3D" id="1.10.10.10">
    <property type="entry name" value="Winged helix-like DNA-binding domain superfamily/Winged helix DNA-binding domain"/>
    <property type="match status" value="1"/>
</dbReference>
<name>A0A495QWP7_9ACTN</name>
<feature type="compositionally biased region" description="Polar residues" evidence="4">
    <location>
        <begin position="155"/>
        <end position="164"/>
    </location>
</feature>
<feature type="region of interest" description="Disordered" evidence="4">
    <location>
        <begin position="421"/>
        <end position="449"/>
    </location>
</feature>
<dbReference type="Proteomes" id="UP000274601">
    <property type="component" value="Unassembled WGS sequence"/>
</dbReference>
<dbReference type="AlphaFoldDB" id="A0A495QWP7"/>
<dbReference type="EMBL" id="RBWU01000001">
    <property type="protein sequence ID" value="RKS78599.1"/>
    <property type="molecule type" value="Genomic_DNA"/>
</dbReference>
<dbReference type="InterPro" id="IPR006664">
    <property type="entry name" value="OMP_bac"/>
</dbReference>
<dbReference type="Pfam" id="PF03704">
    <property type="entry name" value="BTAD"/>
    <property type="match status" value="1"/>
</dbReference>
<keyword evidence="2 3" id="KW-0472">Membrane</keyword>
<dbReference type="InterPro" id="IPR006665">
    <property type="entry name" value="OmpA-like"/>
</dbReference>
<dbReference type="SUPFAM" id="SSF48452">
    <property type="entry name" value="TPR-like"/>
    <property type="match status" value="1"/>
</dbReference>
<dbReference type="PANTHER" id="PTHR35807">
    <property type="entry name" value="TRANSCRIPTIONAL REGULATOR REDD-RELATED"/>
    <property type="match status" value="1"/>
</dbReference>
<organism evidence="7 8">
    <name type="scientific">Actinomadura pelletieri DSM 43383</name>
    <dbReference type="NCBI Taxonomy" id="1120940"/>
    <lineage>
        <taxon>Bacteria</taxon>
        <taxon>Bacillati</taxon>
        <taxon>Actinomycetota</taxon>
        <taxon>Actinomycetes</taxon>
        <taxon>Streptosporangiales</taxon>
        <taxon>Thermomonosporaceae</taxon>
        <taxon>Actinomadura</taxon>
    </lineage>
</organism>
<keyword evidence="5" id="KW-0812">Transmembrane</keyword>
<dbReference type="InterPro" id="IPR005158">
    <property type="entry name" value="BTAD"/>
</dbReference>
<protein>
    <submittedName>
        <fullName evidence="7">DNA-binding SARP family transcriptional activator</fullName>
    </submittedName>
</protein>
<evidence type="ECO:0000313" key="7">
    <source>
        <dbReference type="EMBL" id="RKS78599.1"/>
    </source>
</evidence>
<comment type="subcellular location">
    <subcellularLocation>
        <location evidence="1">Membrane</location>
    </subcellularLocation>
</comment>
<dbReference type="Gene3D" id="1.25.40.10">
    <property type="entry name" value="Tetratricopeptide repeat domain"/>
    <property type="match status" value="1"/>
</dbReference>
<gene>
    <name evidence="7" type="ORF">BZB76_0016</name>
</gene>
<feature type="compositionally biased region" description="Polar residues" evidence="4">
    <location>
        <begin position="707"/>
        <end position="719"/>
    </location>
</feature>
<evidence type="ECO:0000256" key="5">
    <source>
        <dbReference type="SAM" id="Phobius"/>
    </source>
</evidence>
<evidence type="ECO:0000256" key="1">
    <source>
        <dbReference type="ARBA" id="ARBA00004370"/>
    </source>
</evidence>
<evidence type="ECO:0000256" key="2">
    <source>
        <dbReference type="ARBA" id="ARBA00023136"/>
    </source>
</evidence>
<proteinExistence type="predicted"/>
<dbReference type="OrthoDB" id="5166631at2"/>
<dbReference type="Pfam" id="PF00691">
    <property type="entry name" value="OmpA"/>
    <property type="match status" value="1"/>
</dbReference>
<dbReference type="InterPro" id="IPR036737">
    <property type="entry name" value="OmpA-like_sf"/>
</dbReference>
<feature type="compositionally biased region" description="Polar residues" evidence="4">
    <location>
        <begin position="172"/>
        <end position="182"/>
    </location>
</feature>
<reference evidence="7 8" key="1">
    <citation type="submission" date="2018-10" db="EMBL/GenBank/DDBJ databases">
        <title>Genomic Encyclopedia of Archaeal and Bacterial Type Strains, Phase II (KMG-II): from individual species to whole genera.</title>
        <authorList>
            <person name="Goeker M."/>
        </authorList>
    </citation>
    <scope>NUCLEOTIDE SEQUENCE [LARGE SCALE GENOMIC DNA]</scope>
    <source>
        <strain evidence="7 8">DSM 43383</strain>
    </source>
</reference>
<feature type="region of interest" description="Disordered" evidence="4">
    <location>
        <begin position="314"/>
        <end position="396"/>
    </location>
</feature>
<dbReference type="CDD" id="cd07185">
    <property type="entry name" value="OmpA_C-like"/>
    <property type="match status" value="1"/>
</dbReference>
<feature type="domain" description="OmpA-like" evidence="6">
    <location>
        <begin position="193"/>
        <end position="318"/>
    </location>
</feature>
<accession>A0A495QWP7</accession>
<feature type="region of interest" description="Disordered" evidence="4">
    <location>
        <begin position="693"/>
        <end position="723"/>
    </location>
</feature>
<evidence type="ECO:0000256" key="4">
    <source>
        <dbReference type="SAM" id="MobiDB-lite"/>
    </source>
</evidence>